<keyword evidence="4" id="KW-1185">Reference proteome</keyword>
<proteinExistence type="predicted"/>
<dbReference type="AlphaFoldDB" id="A0A423VX57"/>
<sequence length="531" mass="57588">MHFTLITTAALIGLSLSAPAVHRSYDAPADDGFPSPNTHQLATVEQKADGQLTDAPPAPKLAASSLTVFQLIAFNENFEVAFFSSLIENVTNNVPGYSLATPEKKDELLSILTTVKAQEELHAINALDILNQFGVFAPEPCSYKFPVSDLRSAIMLAEIFTSVVLGTLQDASQLLAANGDSGPVRSVASVIGQEGEQNGWYRSFLGLKPSEKPFLTTSVAAFAFSSLQQFVDNCPFDSSEIDIPIFPPLSVLSGMGGADVDARDQKIKFEADLSDVDAEIDKHIGGDGHGLYITYLTGQNLPISEPVSEVSWDGKVIRFEALFPFTENVMEGLSIAALTTSGNFSAADDLPSATIAAPGLIQVNDKLPPSGVPRPNLRVLELENESASSLSLGNLNLTEQAFPQRPGFGTQGKRALFWANFVELSVDPESLLYIQRGTKLGPADTLEDVMQSLSYISARSTKPVFVCAPADYADLACERARCYLSRFFDPSARSESGMSQRSGREEDERRRVQFQQQINLHKKTEDVMVYI</sequence>
<dbReference type="GO" id="GO:0003676">
    <property type="term" value="F:nucleic acid binding"/>
    <property type="evidence" value="ECO:0007669"/>
    <property type="project" value="InterPro"/>
</dbReference>
<comment type="caution">
    <text evidence="3">The sequence shown here is derived from an EMBL/GenBank/DDBJ whole genome shotgun (WGS) entry which is preliminary data.</text>
</comment>
<gene>
    <name evidence="3" type="ORF">VMCG_07550</name>
</gene>
<evidence type="ECO:0000256" key="2">
    <source>
        <dbReference type="SAM" id="SignalP"/>
    </source>
</evidence>
<feature type="chain" id="PRO_5018973764" description="Late sexual development protein" evidence="2">
    <location>
        <begin position="18"/>
        <end position="531"/>
    </location>
</feature>
<evidence type="ECO:0000313" key="4">
    <source>
        <dbReference type="Proteomes" id="UP000283895"/>
    </source>
</evidence>
<reference evidence="3 4" key="1">
    <citation type="submission" date="2015-09" db="EMBL/GenBank/DDBJ databases">
        <title>Host preference determinants of Valsa canker pathogens revealed by comparative genomics.</title>
        <authorList>
            <person name="Yin Z."/>
            <person name="Huang L."/>
        </authorList>
    </citation>
    <scope>NUCLEOTIDE SEQUENCE [LARGE SCALE GENOMIC DNA]</scope>
    <source>
        <strain evidence="3 4">03-1</strain>
    </source>
</reference>
<name>A0A423VX57_9PEZI</name>
<dbReference type="EMBL" id="LKEA01000035">
    <property type="protein sequence ID" value="ROV95659.1"/>
    <property type="molecule type" value="Genomic_DNA"/>
</dbReference>
<dbReference type="OrthoDB" id="5293813at2759"/>
<feature type="region of interest" description="Disordered" evidence="1">
    <location>
        <begin position="491"/>
        <end position="510"/>
    </location>
</feature>
<protein>
    <recommendedName>
        <fullName evidence="5">Late sexual development protein</fullName>
    </recommendedName>
</protein>
<organism evidence="3 4">
    <name type="scientific">Cytospora schulzeri</name>
    <dbReference type="NCBI Taxonomy" id="448051"/>
    <lineage>
        <taxon>Eukaryota</taxon>
        <taxon>Fungi</taxon>
        <taxon>Dikarya</taxon>
        <taxon>Ascomycota</taxon>
        <taxon>Pezizomycotina</taxon>
        <taxon>Sordariomycetes</taxon>
        <taxon>Sordariomycetidae</taxon>
        <taxon>Diaporthales</taxon>
        <taxon>Cytosporaceae</taxon>
        <taxon>Cytospora</taxon>
    </lineage>
</organism>
<evidence type="ECO:0008006" key="5">
    <source>
        <dbReference type="Google" id="ProtNLM"/>
    </source>
</evidence>
<dbReference type="InterPro" id="IPR036397">
    <property type="entry name" value="RNaseH_sf"/>
</dbReference>
<accession>A0A423VX57</accession>
<dbReference type="Proteomes" id="UP000283895">
    <property type="component" value="Unassembled WGS sequence"/>
</dbReference>
<keyword evidence="2" id="KW-0732">Signal</keyword>
<dbReference type="STRING" id="356882.A0A423VX57"/>
<evidence type="ECO:0000256" key="1">
    <source>
        <dbReference type="SAM" id="MobiDB-lite"/>
    </source>
</evidence>
<evidence type="ECO:0000313" key="3">
    <source>
        <dbReference type="EMBL" id="ROV95659.1"/>
    </source>
</evidence>
<feature type="signal peptide" evidence="2">
    <location>
        <begin position="1"/>
        <end position="17"/>
    </location>
</feature>
<dbReference type="Gene3D" id="3.30.420.10">
    <property type="entry name" value="Ribonuclease H-like superfamily/Ribonuclease H"/>
    <property type="match status" value="1"/>
</dbReference>